<evidence type="ECO:0000313" key="4">
    <source>
        <dbReference type="EMBL" id="KAH9322371.1"/>
    </source>
</evidence>
<evidence type="ECO:0000259" key="3">
    <source>
        <dbReference type="Pfam" id="PF00685"/>
    </source>
</evidence>
<organism evidence="4 5">
    <name type="scientific">Taxus chinensis</name>
    <name type="common">Chinese yew</name>
    <name type="synonym">Taxus wallichiana var. chinensis</name>
    <dbReference type="NCBI Taxonomy" id="29808"/>
    <lineage>
        <taxon>Eukaryota</taxon>
        <taxon>Viridiplantae</taxon>
        <taxon>Streptophyta</taxon>
        <taxon>Embryophyta</taxon>
        <taxon>Tracheophyta</taxon>
        <taxon>Spermatophyta</taxon>
        <taxon>Pinopsida</taxon>
        <taxon>Pinidae</taxon>
        <taxon>Conifers II</taxon>
        <taxon>Cupressales</taxon>
        <taxon>Taxaceae</taxon>
        <taxon>Taxus</taxon>
    </lineage>
</organism>
<dbReference type="SUPFAM" id="SSF52540">
    <property type="entry name" value="P-loop containing nucleoside triphosphate hydrolases"/>
    <property type="match status" value="1"/>
</dbReference>
<accession>A0AA38LFV4</accession>
<keyword evidence="2" id="KW-0812">Transmembrane</keyword>
<protein>
    <recommendedName>
        <fullName evidence="1">Sulfotransferase</fullName>
        <ecNumber evidence="1">2.8.2.-</ecNumber>
    </recommendedName>
</protein>
<keyword evidence="1" id="KW-0808">Transferase</keyword>
<evidence type="ECO:0000256" key="2">
    <source>
        <dbReference type="SAM" id="Phobius"/>
    </source>
</evidence>
<dbReference type="InterPro" id="IPR027417">
    <property type="entry name" value="P-loop_NTPase"/>
</dbReference>
<feature type="domain" description="Sulfotransferase" evidence="3">
    <location>
        <begin position="147"/>
        <end position="355"/>
    </location>
</feature>
<comment type="caution">
    <text evidence="4">The sequence shown here is derived from an EMBL/GenBank/DDBJ whole genome shotgun (WGS) entry which is preliminary data.</text>
</comment>
<gene>
    <name evidence="4" type="ORF">KI387_017010</name>
</gene>
<comment type="similarity">
    <text evidence="1">Belongs to the sulfotransferase 1 family.</text>
</comment>
<dbReference type="AlphaFoldDB" id="A0AA38LFV4"/>
<dbReference type="Proteomes" id="UP000824469">
    <property type="component" value="Unassembled WGS sequence"/>
</dbReference>
<dbReference type="InterPro" id="IPR000863">
    <property type="entry name" value="Sulfotransferase_dom"/>
</dbReference>
<keyword evidence="2" id="KW-1133">Transmembrane helix</keyword>
<proteinExistence type="inferred from homology"/>
<dbReference type="GO" id="GO:0008146">
    <property type="term" value="F:sulfotransferase activity"/>
    <property type="evidence" value="ECO:0007669"/>
    <property type="project" value="InterPro"/>
</dbReference>
<dbReference type="PANTHER" id="PTHR32175:SF26">
    <property type="entry name" value="PROTEIN, PUTATIVE, EXPRESSED-RELATED"/>
    <property type="match status" value="1"/>
</dbReference>
<feature type="non-terminal residue" evidence="4">
    <location>
        <position position="390"/>
    </location>
</feature>
<dbReference type="InterPro" id="IPR052796">
    <property type="entry name" value="Nod_factor_sulfotransferase"/>
</dbReference>
<keyword evidence="2" id="KW-0472">Membrane</keyword>
<dbReference type="Pfam" id="PF00685">
    <property type="entry name" value="Sulfotransfer_1"/>
    <property type="match status" value="1"/>
</dbReference>
<dbReference type="OMA" id="RNECACT"/>
<reference evidence="4 5" key="1">
    <citation type="journal article" date="2021" name="Nat. Plants">
        <title>The Taxus genome provides insights into paclitaxel biosynthesis.</title>
        <authorList>
            <person name="Xiong X."/>
            <person name="Gou J."/>
            <person name="Liao Q."/>
            <person name="Li Y."/>
            <person name="Zhou Q."/>
            <person name="Bi G."/>
            <person name="Li C."/>
            <person name="Du R."/>
            <person name="Wang X."/>
            <person name="Sun T."/>
            <person name="Guo L."/>
            <person name="Liang H."/>
            <person name="Lu P."/>
            <person name="Wu Y."/>
            <person name="Zhang Z."/>
            <person name="Ro D.K."/>
            <person name="Shang Y."/>
            <person name="Huang S."/>
            <person name="Yan J."/>
        </authorList>
    </citation>
    <scope>NUCLEOTIDE SEQUENCE [LARGE SCALE GENOMIC DNA]</scope>
    <source>
        <strain evidence="4">Ta-2019</strain>
    </source>
</reference>
<dbReference type="Gene3D" id="3.40.50.300">
    <property type="entry name" value="P-loop containing nucleotide triphosphate hydrolases"/>
    <property type="match status" value="1"/>
</dbReference>
<evidence type="ECO:0000256" key="1">
    <source>
        <dbReference type="RuleBase" id="RU361155"/>
    </source>
</evidence>
<name>A0AA38LFV4_TAXCH</name>
<feature type="transmembrane region" description="Helical" evidence="2">
    <location>
        <begin position="60"/>
        <end position="79"/>
    </location>
</feature>
<keyword evidence="5" id="KW-1185">Reference proteome</keyword>
<sequence length="390" mass="44783">SLKNADPVKCAISPSMSLLRMLMCAADIAARRTVSKGALDYSAASNNDLLAGKSSKKAPVVWRLLFLAFAAVCGLYMFFVCGRQINMHMTSRYMLLRQLLDKGSCRNPVANLEENVPLYYPVPRTYTRCMGPNRNECACTPVHLFAILSMQRSGSGWFETLLNSHPNISSHGEIFSVKERRQNFSTISQTLDTVYNLDWFSSAAKNECTAAVGFKWMLNQGAMEYNREVAEYFKERGVSVILLFRRNLLRRLISVLANAYDRSAKQLNGTHKSHVHSKQEAVLLAAYKPLINVIFLQTNLQRIEEVTDDAVKFFKSTRHMILYYEDLIKDQRKMREVEEFLKVPAHKLESRQVKIHTQPLSEQIKNRDEVYKKLKGTKYEVFMEETDYDK</sequence>
<evidence type="ECO:0000313" key="5">
    <source>
        <dbReference type="Proteomes" id="UP000824469"/>
    </source>
</evidence>
<dbReference type="PANTHER" id="PTHR32175">
    <property type="entry name" value="PROTEIN, PUTATIVE, EXPRESSED-RELATED"/>
    <property type="match status" value="1"/>
</dbReference>
<dbReference type="EMBL" id="JAHRHJ020000003">
    <property type="protein sequence ID" value="KAH9322371.1"/>
    <property type="molecule type" value="Genomic_DNA"/>
</dbReference>
<dbReference type="EC" id="2.8.2.-" evidence="1"/>